<evidence type="ECO:0000256" key="1">
    <source>
        <dbReference type="ARBA" id="ARBA00010007"/>
    </source>
</evidence>
<dbReference type="InterPro" id="IPR004046">
    <property type="entry name" value="GST_C"/>
</dbReference>
<comment type="caution">
    <text evidence="4">The sequence shown here is derived from an EMBL/GenBank/DDBJ whole genome shotgun (WGS) entry which is preliminary data.</text>
</comment>
<dbReference type="GO" id="GO:0016034">
    <property type="term" value="F:maleylacetoacetate isomerase activity"/>
    <property type="evidence" value="ECO:0007669"/>
    <property type="project" value="TreeGrafter"/>
</dbReference>
<feature type="domain" description="GST C-terminal" evidence="3">
    <location>
        <begin position="92"/>
        <end position="221"/>
    </location>
</feature>
<dbReference type="NCBIfam" id="TIGR01262">
    <property type="entry name" value="maiA"/>
    <property type="match status" value="1"/>
</dbReference>
<dbReference type="GO" id="GO:0006559">
    <property type="term" value="P:L-phenylalanine catabolic process"/>
    <property type="evidence" value="ECO:0007669"/>
    <property type="project" value="TreeGrafter"/>
</dbReference>
<keyword evidence="4" id="KW-0413">Isomerase</keyword>
<dbReference type="InterPro" id="IPR036249">
    <property type="entry name" value="Thioredoxin-like_sf"/>
</dbReference>
<accession>A0A168C8J7</accession>
<dbReference type="STRING" id="1081108.A0A168C8J7"/>
<dbReference type="InterPro" id="IPR010987">
    <property type="entry name" value="Glutathione-S-Trfase_C-like"/>
</dbReference>
<dbReference type="InterPro" id="IPR034330">
    <property type="entry name" value="GST_Zeta_C"/>
</dbReference>
<dbReference type="GO" id="GO:0006749">
    <property type="term" value="P:glutathione metabolic process"/>
    <property type="evidence" value="ECO:0007669"/>
    <property type="project" value="TreeGrafter"/>
</dbReference>
<dbReference type="PANTHER" id="PTHR42673">
    <property type="entry name" value="MALEYLACETOACETATE ISOMERASE"/>
    <property type="match status" value="1"/>
</dbReference>
<comment type="similarity">
    <text evidence="1">Belongs to the GST superfamily. Zeta family.</text>
</comment>
<dbReference type="SUPFAM" id="SSF52833">
    <property type="entry name" value="Thioredoxin-like"/>
    <property type="match status" value="1"/>
</dbReference>
<organism evidence="4 5">
    <name type="scientific">Akanthomyces lecanii RCEF 1005</name>
    <dbReference type="NCBI Taxonomy" id="1081108"/>
    <lineage>
        <taxon>Eukaryota</taxon>
        <taxon>Fungi</taxon>
        <taxon>Dikarya</taxon>
        <taxon>Ascomycota</taxon>
        <taxon>Pezizomycotina</taxon>
        <taxon>Sordariomycetes</taxon>
        <taxon>Hypocreomycetidae</taxon>
        <taxon>Hypocreales</taxon>
        <taxon>Cordycipitaceae</taxon>
        <taxon>Akanthomyces</taxon>
        <taxon>Cordyceps confragosa</taxon>
    </lineage>
</organism>
<evidence type="ECO:0000259" key="2">
    <source>
        <dbReference type="PROSITE" id="PS50404"/>
    </source>
</evidence>
<keyword evidence="5" id="KW-1185">Reference proteome</keyword>
<dbReference type="CDD" id="cd03042">
    <property type="entry name" value="GST_N_Zeta"/>
    <property type="match status" value="1"/>
</dbReference>
<dbReference type="Gene3D" id="1.20.1050.10">
    <property type="match status" value="1"/>
</dbReference>
<dbReference type="Proteomes" id="UP000076881">
    <property type="component" value="Unassembled WGS sequence"/>
</dbReference>
<dbReference type="Pfam" id="PF13409">
    <property type="entry name" value="GST_N_2"/>
    <property type="match status" value="1"/>
</dbReference>
<dbReference type="InterPro" id="IPR040079">
    <property type="entry name" value="Glutathione_S-Trfase"/>
</dbReference>
<protein>
    <submittedName>
        <fullName evidence="4">Maleylacetoacetate isomerase MaiA</fullName>
    </submittedName>
</protein>
<dbReference type="Pfam" id="PF14497">
    <property type="entry name" value="GST_C_3"/>
    <property type="match status" value="1"/>
</dbReference>
<name>A0A168C8J7_CORDF</name>
<feature type="domain" description="GST N-terminal" evidence="2">
    <location>
        <begin position="2"/>
        <end position="86"/>
    </location>
</feature>
<gene>
    <name evidence="4" type="ORF">LEL_09672</name>
</gene>
<dbReference type="PROSITE" id="PS50405">
    <property type="entry name" value="GST_CTER"/>
    <property type="match status" value="1"/>
</dbReference>
<dbReference type="SFLD" id="SFLDG00358">
    <property type="entry name" value="Main_(cytGST)"/>
    <property type="match status" value="1"/>
</dbReference>
<dbReference type="Gene3D" id="3.40.30.10">
    <property type="entry name" value="Glutaredoxin"/>
    <property type="match status" value="1"/>
</dbReference>
<dbReference type="InterPro" id="IPR034333">
    <property type="entry name" value="GST_Zeta_N"/>
</dbReference>
<dbReference type="PROSITE" id="PS50404">
    <property type="entry name" value="GST_NTER"/>
    <property type="match status" value="1"/>
</dbReference>
<dbReference type="CDD" id="cd03191">
    <property type="entry name" value="GST_C_Zeta"/>
    <property type="match status" value="1"/>
</dbReference>
<dbReference type="SFLD" id="SFLDS00019">
    <property type="entry name" value="Glutathione_Transferase_(cytos"/>
    <property type="match status" value="1"/>
</dbReference>
<dbReference type="InterPro" id="IPR036282">
    <property type="entry name" value="Glutathione-S-Trfase_C_sf"/>
</dbReference>
<dbReference type="EMBL" id="AZHF01000009">
    <property type="protein sequence ID" value="OAA71081.1"/>
    <property type="molecule type" value="Genomic_DNA"/>
</dbReference>
<dbReference type="PANTHER" id="PTHR42673:SF4">
    <property type="entry name" value="MALEYLACETOACETATE ISOMERASE"/>
    <property type="match status" value="1"/>
</dbReference>
<reference evidence="4 5" key="1">
    <citation type="journal article" date="2016" name="Genome Biol. Evol.">
        <title>Divergent and convergent evolution of fungal pathogenicity.</title>
        <authorList>
            <person name="Shang Y."/>
            <person name="Xiao G."/>
            <person name="Zheng P."/>
            <person name="Cen K."/>
            <person name="Zhan S."/>
            <person name="Wang C."/>
        </authorList>
    </citation>
    <scope>NUCLEOTIDE SEQUENCE [LARGE SCALE GENOMIC DNA]</scope>
    <source>
        <strain evidence="4 5">RCEF 1005</strain>
    </source>
</reference>
<proteinExistence type="inferred from homology"/>
<dbReference type="GO" id="GO:0004364">
    <property type="term" value="F:glutathione transferase activity"/>
    <property type="evidence" value="ECO:0007669"/>
    <property type="project" value="TreeGrafter"/>
</dbReference>
<evidence type="ECO:0000259" key="3">
    <source>
        <dbReference type="PROSITE" id="PS50405"/>
    </source>
</evidence>
<sequence>MSDYTLYTYFRSSCSGRLRIAFNLKGLEFTPIYINLLKGEQASDAHRALNPSATVPLLVAHRDGDLRIGQSMAALEYLDEKHPGTAALLPADAKPRAVARALANIIACDVQPVTNLRILKRLRAISGANAEEWSIELIHDGLRAYEDTVKTSAGRYSLGDSVTIADVTLMPAVWGAERFNISLDPYPTVKKIAANLSELPAFQKAHPFVQEDCPEELRVKF</sequence>
<dbReference type="GO" id="GO:0005739">
    <property type="term" value="C:mitochondrion"/>
    <property type="evidence" value="ECO:0007669"/>
    <property type="project" value="TreeGrafter"/>
</dbReference>
<evidence type="ECO:0000313" key="4">
    <source>
        <dbReference type="EMBL" id="OAA71081.1"/>
    </source>
</evidence>
<evidence type="ECO:0000313" key="5">
    <source>
        <dbReference type="Proteomes" id="UP000076881"/>
    </source>
</evidence>
<dbReference type="InterPro" id="IPR004045">
    <property type="entry name" value="Glutathione_S-Trfase_N"/>
</dbReference>
<dbReference type="InterPro" id="IPR005955">
    <property type="entry name" value="GST_Zeta"/>
</dbReference>
<dbReference type="AlphaFoldDB" id="A0A168C8J7"/>
<dbReference type="FunFam" id="1.20.1050.10:FF:000010">
    <property type="entry name" value="Maleylacetoacetate isomerase isoform 1"/>
    <property type="match status" value="1"/>
</dbReference>
<dbReference type="OrthoDB" id="202840at2759"/>
<dbReference type="SUPFAM" id="SSF47616">
    <property type="entry name" value="GST C-terminal domain-like"/>
    <property type="match status" value="1"/>
</dbReference>